<dbReference type="KEGG" id="dci:113465902"/>
<organism evidence="2 3">
    <name type="scientific">Diaphorina citri</name>
    <name type="common">Asian citrus psyllid</name>
    <dbReference type="NCBI Taxonomy" id="121845"/>
    <lineage>
        <taxon>Eukaryota</taxon>
        <taxon>Metazoa</taxon>
        <taxon>Ecdysozoa</taxon>
        <taxon>Arthropoda</taxon>
        <taxon>Hexapoda</taxon>
        <taxon>Insecta</taxon>
        <taxon>Pterygota</taxon>
        <taxon>Neoptera</taxon>
        <taxon>Paraneoptera</taxon>
        <taxon>Hemiptera</taxon>
        <taxon>Sternorrhyncha</taxon>
        <taxon>Psylloidea</taxon>
        <taxon>Psyllidae</taxon>
        <taxon>Diaphorininae</taxon>
        <taxon>Diaphorina</taxon>
    </lineage>
</organism>
<feature type="compositionally biased region" description="Polar residues" evidence="1">
    <location>
        <begin position="99"/>
        <end position="110"/>
    </location>
</feature>
<name>A0A3Q0IK91_DIACI</name>
<keyword evidence="2" id="KW-1185">Reference proteome</keyword>
<evidence type="ECO:0000313" key="2">
    <source>
        <dbReference type="Proteomes" id="UP000079169"/>
    </source>
</evidence>
<dbReference type="PaxDb" id="121845-A0A3Q0IK91"/>
<proteinExistence type="predicted"/>
<evidence type="ECO:0000313" key="3">
    <source>
        <dbReference type="RefSeq" id="XP_026676649.1"/>
    </source>
</evidence>
<dbReference type="Proteomes" id="UP000079169">
    <property type="component" value="Unplaced"/>
</dbReference>
<feature type="region of interest" description="Disordered" evidence="1">
    <location>
        <begin position="81"/>
        <end position="110"/>
    </location>
</feature>
<dbReference type="GeneID" id="113465902"/>
<gene>
    <name evidence="3" type="primary">LOC113465902</name>
</gene>
<protein>
    <submittedName>
        <fullName evidence="3">Uncharacterized protein LOC113465902</fullName>
    </submittedName>
</protein>
<sequence length="110" mass="12077">MSSYICYICLIRTQKAHSKTRFAQTQFERESPPDFEPGVGHRSPVITRWLPTPSGSVRILRGGLCPPQIQLDASRVFCRMPDQGGTAAGEAEDRARTPALQSAQTTSSRG</sequence>
<dbReference type="AlphaFoldDB" id="A0A3Q0IK91"/>
<reference evidence="3" key="1">
    <citation type="submission" date="2025-08" db="UniProtKB">
        <authorList>
            <consortium name="RefSeq"/>
        </authorList>
    </citation>
    <scope>IDENTIFICATION</scope>
</reference>
<dbReference type="RefSeq" id="XP_026676649.1">
    <property type="nucleotide sequence ID" value="XM_026820848.1"/>
</dbReference>
<accession>A0A3Q0IK91</accession>
<evidence type="ECO:0000256" key="1">
    <source>
        <dbReference type="SAM" id="MobiDB-lite"/>
    </source>
</evidence>